<dbReference type="Pfam" id="PF00271">
    <property type="entry name" value="Helicase_C"/>
    <property type="match status" value="1"/>
</dbReference>
<dbReference type="GO" id="GO:0016787">
    <property type="term" value="F:hydrolase activity"/>
    <property type="evidence" value="ECO:0007669"/>
    <property type="project" value="UniProtKB-KW"/>
</dbReference>
<dbReference type="InterPro" id="IPR044742">
    <property type="entry name" value="DEAD/DEAH_RhlB"/>
</dbReference>
<feature type="domain" description="DEAD-box RNA helicase Q" evidence="11">
    <location>
        <begin position="106"/>
        <end position="134"/>
    </location>
</feature>
<dbReference type="SMART" id="SM00487">
    <property type="entry name" value="DEXDc"/>
    <property type="match status" value="1"/>
</dbReference>
<feature type="domain" description="Helicase ATP-binding" evidence="9">
    <location>
        <begin position="137"/>
        <end position="337"/>
    </location>
</feature>
<evidence type="ECO:0000259" key="9">
    <source>
        <dbReference type="PROSITE" id="PS51192"/>
    </source>
</evidence>
<dbReference type="SUPFAM" id="SSF52540">
    <property type="entry name" value="P-loop containing nucleoside triphosphate hydrolases"/>
    <property type="match status" value="1"/>
</dbReference>
<keyword evidence="13" id="KW-1185">Reference proteome</keyword>
<keyword evidence="5" id="KW-0067">ATP-binding</keyword>
<feature type="domain" description="Helicase C-terminal" evidence="10">
    <location>
        <begin position="395"/>
        <end position="539"/>
    </location>
</feature>
<reference evidence="12" key="1">
    <citation type="submission" date="2018-05" db="EMBL/GenBank/DDBJ databases">
        <title>Draft genome of Mucuna pruriens seed.</title>
        <authorList>
            <person name="Nnadi N.E."/>
            <person name="Vos R."/>
            <person name="Hasami M.H."/>
            <person name="Devisetty U.K."/>
            <person name="Aguiy J.C."/>
        </authorList>
    </citation>
    <scope>NUCLEOTIDE SEQUENCE [LARGE SCALE GENOMIC DNA]</scope>
    <source>
        <strain evidence="12">JCA_2017</strain>
    </source>
</reference>
<dbReference type="InterPro" id="IPR001650">
    <property type="entry name" value="Helicase_C-like"/>
</dbReference>
<accession>A0A371F9H4</accession>
<dbReference type="InterPro" id="IPR014014">
    <property type="entry name" value="RNA_helicase_DEAD_Q_motif"/>
</dbReference>
<evidence type="ECO:0000256" key="2">
    <source>
        <dbReference type="ARBA" id="ARBA00022741"/>
    </source>
</evidence>
<dbReference type="PANTHER" id="PTHR47963:SF3">
    <property type="entry name" value="DEAD-BOX ATP-DEPENDENT RNA HELICASE 47, MITOCHONDRIAL"/>
    <property type="match status" value="1"/>
</dbReference>
<keyword evidence="4 12" id="KW-0347">Helicase</keyword>
<evidence type="ECO:0000259" key="11">
    <source>
        <dbReference type="PROSITE" id="PS51195"/>
    </source>
</evidence>
<name>A0A371F9H4_MUCPR</name>
<proteinExistence type="predicted"/>
<evidence type="ECO:0000256" key="1">
    <source>
        <dbReference type="ARBA" id="ARBA00012552"/>
    </source>
</evidence>
<feature type="non-terminal residue" evidence="12">
    <location>
        <position position="1"/>
    </location>
</feature>
<dbReference type="Proteomes" id="UP000257109">
    <property type="component" value="Unassembled WGS sequence"/>
</dbReference>
<dbReference type="PROSITE" id="PS51192">
    <property type="entry name" value="HELICASE_ATP_BIND_1"/>
    <property type="match status" value="1"/>
</dbReference>
<dbReference type="CDD" id="cd00268">
    <property type="entry name" value="DEADc"/>
    <property type="match status" value="1"/>
</dbReference>
<evidence type="ECO:0000256" key="5">
    <source>
        <dbReference type="ARBA" id="ARBA00022840"/>
    </source>
</evidence>
<dbReference type="STRING" id="157652.A0A371F9H4"/>
<evidence type="ECO:0000256" key="7">
    <source>
        <dbReference type="PROSITE-ProRule" id="PRU00552"/>
    </source>
</evidence>
<evidence type="ECO:0000256" key="4">
    <source>
        <dbReference type="ARBA" id="ARBA00022806"/>
    </source>
</evidence>
<dbReference type="EC" id="3.6.4.13" evidence="1"/>
<dbReference type="InterPro" id="IPR014001">
    <property type="entry name" value="Helicase_ATP-bd"/>
</dbReference>
<dbReference type="EMBL" id="QJKJ01010002">
    <property type="protein sequence ID" value="RDX74940.1"/>
    <property type="molecule type" value="Genomic_DNA"/>
</dbReference>
<protein>
    <recommendedName>
        <fullName evidence="1">RNA helicase</fullName>
        <ecNumber evidence="1">3.6.4.13</ecNumber>
    </recommendedName>
</protein>
<dbReference type="GO" id="GO:0003723">
    <property type="term" value="F:RNA binding"/>
    <property type="evidence" value="ECO:0007669"/>
    <property type="project" value="TreeGrafter"/>
</dbReference>
<dbReference type="InterPro" id="IPR050547">
    <property type="entry name" value="DEAD_box_RNA_helicases"/>
</dbReference>
<dbReference type="PANTHER" id="PTHR47963">
    <property type="entry name" value="DEAD-BOX ATP-DEPENDENT RNA HELICASE 47, MITOCHONDRIAL"/>
    <property type="match status" value="1"/>
</dbReference>
<feature type="short sequence motif" description="Q motif" evidence="7">
    <location>
        <begin position="106"/>
        <end position="134"/>
    </location>
</feature>
<organism evidence="12 13">
    <name type="scientific">Mucuna pruriens</name>
    <name type="common">Velvet bean</name>
    <name type="synonym">Dolichos pruriens</name>
    <dbReference type="NCBI Taxonomy" id="157652"/>
    <lineage>
        <taxon>Eukaryota</taxon>
        <taxon>Viridiplantae</taxon>
        <taxon>Streptophyta</taxon>
        <taxon>Embryophyta</taxon>
        <taxon>Tracheophyta</taxon>
        <taxon>Spermatophyta</taxon>
        <taxon>Magnoliopsida</taxon>
        <taxon>eudicotyledons</taxon>
        <taxon>Gunneridae</taxon>
        <taxon>Pentapetalae</taxon>
        <taxon>rosids</taxon>
        <taxon>fabids</taxon>
        <taxon>Fabales</taxon>
        <taxon>Fabaceae</taxon>
        <taxon>Papilionoideae</taxon>
        <taxon>50 kb inversion clade</taxon>
        <taxon>NPAAA clade</taxon>
        <taxon>indigoferoid/millettioid clade</taxon>
        <taxon>Phaseoleae</taxon>
        <taxon>Mucuna</taxon>
    </lineage>
</organism>
<evidence type="ECO:0000259" key="10">
    <source>
        <dbReference type="PROSITE" id="PS51194"/>
    </source>
</evidence>
<dbReference type="AlphaFoldDB" id="A0A371F9H4"/>
<evidence type="ECO:0000256" key="8">
    <source>
        <dbReference type="SAM" id="MobiDB-lite"/>
    </source>
</evidence>
<sequence>MPSLISPRFLLLVGESLHMRRALATSRSVLLHTSVNCMSQVEPHHSSLTLSSIGFQTEIEPRDRSKSNKVKPLGSPGKPFDINEKKKKAVRVIEKQQIESAPFVAQSFSEIGLPRELIERLEKEGFTIPTEVQSAAIPTILNNHDVMIQSYTGSGKTLAYLLPILSVVGPLRGKVPEGNGDDGESGKKLGIEAMIVAPSRELGMQIVREFEKVLGMDNKKVVQQLVGGANRTRQEEALKKNKPAIVVGTPGRIAELSASGKLRTHGCRYLVLDEVDELLSFNFREDMHRILEHVGRSGADLNSNSGKAERQLIMVSATVPFSVVRAARSWGRDPLLVQAKKITPLETVSSSEPVNFSRSSPSPSSAMPSQAAVESLPPALKHYYCVTRLQHKVDALRRCIHALDAKFVIAFMNYTKQLKDVVFKLEARGMTAVELHGDLGKLARSTTLRKFKNGEVRVLVTNELSARGLDVAECDLVVNLDLPTDSIHYAHRAGRTGRLGRQGTVLTICEESEVFVVKKLQKQLGIPISSCDFTEGKLLVTEEEKTSRKIGPLVNRRKMARNSKEEPRKRIMSGSVIIGCGCVNFALGSHSFEDFK</sequence>
<dbReference type="GO" id="GO:0003724">
    <property type="term" value="F:RNA helicase activity"/>
    <property type="evidence" value="ECO:0007669"/>
    <property type="project" value="UniProtKB-EC"/>
</dbReference>
<dbReference type="Gene3D" id="3.40.50.300">
    <property type="entry name" value="P-loop containing nucleotide triphosphate hydrolases"/>
    <property type="match status" value="2"/>
</dbReference>
<dbReference type="OrthoDB" id="10256233at2759"/>
<dbReference type="InterPro" id="IPR027417">
    <property type="entry name" value="P-loop_NTPase"/>
</dbReference>
<dbReference type="InterPro" id="IPR011545">
    <property type="entry name" value="DEAD/DEAH_box_helicase_dom"/>
</dbReference>
<evidence type="ECO:0000256" key="3">
    <source>
        <dbReference type="ARBA" id="ARBA00022801"/>
    </source>
</evidence>
<dbReference type="Pfam" id="PF00270">
    <property type="entry name" value="DEAD"/>
    <property type="match status" value="1"/>
</dbReference>
<comment type="catalytic activity">
    <reaction evidence="6">
        <text>ATP + H2O = ADP + phosphate + H(+)</text>
        <dbReference type="Rhea" id="RHEA:13065"/>
        <dbReference type="ChEBI" id="CHEBI:15377"/>
        <dbReference type="ChEBI" id="CHEBI:15378"/>
        <dbReference type="ChEBI" id="CHEBI:30616"/>
        <dbReference type="ChEBI" id="CHEBI:43474"/>
        <dbReference type="ChEBI" id="CHEBI:456216"/>
        <dbReference type="EC" id="3.6.4.13"/>
    </reaction>
</comment>
<evidence type="ECO:0000313" key="12">
    <source>
        <dbReference type="EMBL" id="RDX74940.1"/>
    </source>
</evidence>
<keyword evidence="2" id="KW-0547">Nucleotide-binding</keyword>
<dbReference type="PROSITE" id="PS51194">
    <property type="entry name" value="HELICASE_CTER"/>
    <property type="match status" value="1"/>
</dbReference>
<feature type="region of interest" description="Disordered" evidence="8">
    <location>
        <begin position="350"/>
        <end position="370"/>
    </location>
</feature>
<dbReference type="CDD" id="cd18787">
    <property type="entry name" value="SF2_C_DEAD"/>
    <property type="match status" value="1"/>
</dbReference>
<feature type="compositionally biased region" description="Low complexity" evidence="8">
    <location>
        <begin position="357"/>
        <end position="370"/>
    </location>
</feature>
<dbReference type="PROSITE" id="PS51195">
    <property type="entry name" value="Q_MOTIF"/>
    <property type="match status" value="1"/>
</dbReference>
<evidence type="ECO:0000313" key="13">
    <source>
        <dbReference type="Proteomes" id="UP000257109"/>
    </source>
</evidence>
<dbReference type="SMART" id="SM00490">
    <property type="entry name" value="HELICc"/>
    <property type="match status" value="1"/>
</dbReference>
<keyword evidence="3" id="KW-0378">Hydrolase</keyword>
<dbReference type="GO" id="GO:0005524">
    <property type="term" value="F:ATP binding"/>
    <property type="evidence" value="ECO:0007669"/>
    <property type="project" value="UniProtKB-KW"/>
</dbReference>
<comment type="caution">
    <text evidence="12">The sequence shown here is derived from an EMBL/GenBank/DDBJ whole genome shotgun (WGS) entry which is preliminary data.</text>
</comment>
<gene>
    <name evidence="12" type="primary">RH47</name>
    <name evidence="12" type="ORF">CR513_45241</name>
</gene>
<evidence type="ECO:0000256" key="6">
    <source>
        <dbReference type="ARBA" id="ARBA00047984"/>
    </source>
</evidence>